<dbReference type="InterPro" id="IPR029063">
    <property type="entry name" value="SAM-dependent_MTases_sf"/>
</dbReference>
<dbReference type="RefSeq" id="WP_253772867.1">
    <property type="nucleotide sequence ID" value="NZ_JAMTCK010000008.1"/>
</dbReference>
<sequence length="280" mass="30151">MNRPTGRTLKEVDLSRPSAARVYDYLLGGGCNFAVDRSFAREVLDKLPTARELAVLNRTFQKKAVLHCLDAGIRQFLDIGSGIPSVGAVHEVAEQAGADYRVVYADYEPVAVAHGELMLANNDRAAIVQADATDPETLIADAVATGLLDLTEPVAVLMVALLHFVAEDQQPRRLLTRYRDALAPGSYLALSHVTTEGSPSAIKPVLAMYENSTSPVHPRTRAEVAALLDGLDLVEPGLVHVPEWHPEAGDRAIAPADSALFVAVGRVRAQDRPVERSGHD</sequence>
<protein>
    <submittedName>
        <fullName evidence="1">S-adenosyl methyltransferase</fullName>
    </submittedName>
</protein>
<dbReference type="SUPFAM" id="SSF53335">
    <property type="entry name" value="S-adenosyl-L-methionine-dependent methyltransferases"/>
    <property type="match status" value="1"/>
</dbReference>
<dbReference type="PIRSF" id="PIRSF017393">
    <property type="entry name" value="MTase_SAV2177"/>
    <property type="match status" value="1"/>
</dbReference>
<dbReference type="GO" id="GO:0008168">
    <property type="term" value="F:methyltransferase activity"/>
    <property type="evidence" value="ECO:0007669"/>
    <property type="project" value="UniProtKB-KW"/>
</dbReference>
<proteinExistence type="predicted"/>
<reference evidence="1" key="1">
    <citation type="submission" date="2022-06" db="EMBL/GenBank/DDBJ databases">
        <title>Genomic Encyclopedia of Archaeal and Bacterial Type Strains, Phase II (KMG-II): from individual species to whole genera.</title>
        <authorList>
            <person name="Goeker M."/>
        </authorList>
    </citation>
    <scope>NUCLEOTIDE SEQUENCE</scope>
    <source>
        <strain evidence="1">DSM 43935</strain>
    </source>
</reference>
<name>A0AAE3GEF9_9PSEU</name>
<dbReference type="InterPro" id="IPR006764">
    <property type="entry name" value="SAM_dep_MeTrfase_SAV2177_type"/>
</dbReference>
<accession>A0AAE3GEF9</accession>
<keyword evidence="1" id="KW-0808">Transferase</keyword>
<keyword evidence="1" id="KW-0489">Methyltransferase</keyword>
<dbReference type="Pfam" id="PF04672">
    <property type="entry name" value="Methyltransf_19"/>
    <property type="match status" value="1"/>
</dbReference>
<dbReference type="GO" id="GO:0032259">
    <property type="term" value="P:methylation"/>
    <property type="evidence" value="ECO:0007669"/>
    <property type="project" value="UniProtKB-KW"/>
</dbReference>
<evidence type="ECO:0000313" key="1">
    <source>
        <dbReference type="EMBL" id="MCP2166711.1"/>
    </source>
</evidence>
<gene>
    <name evidence="1" type="ORF">LX83_003583</name>
</gene>
<evidence type="ECO:0000313" key="2">
    <source>
        <dbReference type="Proteomes" id="UP001206128"/>
    </source>
</evidence>
<dbReference type="Proteomes" id="UP001206128">
    <property type="component" value="Unassembled WGS sequence"/>
</dbReference>
<dbReference type="EMBL" id="JAMTCK010000008">
    <property type="protein sequence ID" value="MCP2166711.1"/>
    <property type="molecule type" value="Genomic_DNA"/>
</dbReference>
<dbReference type="Gene3D" id="3.40.50.150">
    <property type="entry name" value="Vaccinia Virus protein VP39"/>
    <property type="match status" value="1"/>
</dbReference>
<dbReference type="AlphaFoldDB" id="A0AAE3GEF9"/>
<organism evidence="1 2">
    <name type="scientific">Goodfellowiella coeruleoviolacea</name>
    <dbReference type="NCBI Taxonomy" id="334858"/>
    <lineage>
        <taxon>Bacteria</taxon>
        <taxon>Bacillati</taxon>
        <taxon>Actinomycetota</taxon>
        <taxon>Actinomycetes</taxon>
        <taxon>Pseudonocardiales</taxon>
        <taxon>Pseudonocardiaceae</taxon>
        <taxon>Goodfellowiella</taxon>
    </lineage>
</organism>
<comment type="caution">
    <text evidence="1">The sequence shown here is derived from an EMBL/GenBank/DDBJ whole genome shotgun (WGS) entry which is preliminary data.</text>
</comment>
<keyword evidence="2" id="KW-1185">Reference proteome</keyword>